<evidence type="ECO:0000259" key="2">
    <source>
        <dbReference type="Pfam" id="PF24542"/>
    </source>
</evidence>
<dbReference type="Pfam" id="PF24542">
    <property type="entry name" value="Ig_TPPC8_C"/>
    <property type="match status" value="1"/>
</dbReference>
<dbReference type="InterPro" id="IPR057651">
    <property type="entry name" value="Ig_TPPC8_C"/>
</dbReference>
<proteinExistence type="predicted"/>
<evidence type="ECO:0008006" key="7">
    <source>
        <dbReference type="Google" id="ProtNLM"/>
    </source>
</evidence>
<evidence type="ECO:0000259" key="3">
    <source>
        <dbReference type="Pfam" id="PF24544"/>
    </source>
</evidence>
<sequence length="1490" mass="166989">MDRPATAPADSPLGRLLLEEITPVVMVLSTPLAEEACRKNGLDLVQMLRPFCSFQNIDVPVRTASEQPYRLQEFRLRMVYASKVRQMSPQVAEGLLRQVVSDANADLQPSVPQHEALVTAHDTECLPSWLQTFNRELLHTLSFSGHEAFDHPVACLLVVSTNDDKPINRFVDLFNTEQLPSLLNEGTMDPKILKRYLLLHDNQNGSQEKAGHILAEMRSTYGVHDSRLLCINSAQDMVWDEANNPWLNNKIGELTSRDVACFLSSDDLNEIRDFMQDLCSKCIIPHMEQKIRALNQQVSAIRKGFRNQIRNLWWRKGKEDTSDTPNGPMYTFSSIESQMRVLGDYAFMLRDYELALSNYRLLSTDYKLDKSWKHYAGAQEMVGLCLFMLDQSRKDSEYCMENAFHTYERTGSSVSRYATRCGIWWAEMLKIRSQHKEAASVYVRITDGEPSLHAAVILEQASYCYSFSNPPMLRKYGFHLVLAGNRYYISEEKKHAIRTYQSALSVYKGNSWSYINDHVHFNMGRWYAFLDMFDAAIEHMLEVLACSHQSMATQELFLGDFLRIVKSVGKKLEVPKLQLPHIDMSSLKIIFEDHRTYASSSAVDVGESLWQTLEEDMVPTTFTIKSNWLESSRKLRPLKKYNDASICVIGEPIKVYLEFTNPLKISLSVSDVSLICELSTSSAGSEVDENASATGAQGNVLLSGPSDNRELKSDDSSFDLSKINFVLGSAETRRVELDVTPKIQGFLKIVGVRWMFADSVVGYCNFNTDIKRKHGKARVIEDSSGSSLCFIVVKVHVSFIPFLPLYFVGDHGPTLRVYVQGLPKLEGYIHDLPKKTYAGDLRLLMLELQNQSEYSVKNLKMKISHPRFLTPGSSDNMNLKYPGCLEKQIDSKRMDVKESKVGKSSEKSRGLLFSFPNDIKIQGGNTFQWPLWLHSGIAGNVSLCISIYYEMENFSSDMSYRTLRMNYKLEVTECSSNFVLFMSVIILVTVMGIKSLSSYVGIRTPTAAAGRASPAVRPPPPLLPCLSSHPPPCGPAALSTPLLPQISDLRGSRDANSLFRGVRIGFRLVSPVSGRHRVVSVSVSPETIKSRTGIVFRSGFVSPKAETDTFRRVLPSLDISISITPYPSKLQEFLVRMDVVNKTNAESFLLRQLSTVAGEWDISTLPSHASNRPSQLLLAGQALLCFFKLKVADLFKKKIYVRINPFLIAEGFAGTVIFWLHLTACCVPPQILMCGVKSIDMHSSKGSDAILDSADSSEALIDNSRSPLADFHHHERLHQENFHQGRSSTVDLVLISQLVRSDPGEPPQLFSHHSCHCRVASKSPVWWLLDGPHTIHHDFASSFCEASLVMRIRNCAETAASVKIVTFDGPPLPGEFSDRQTGWHDVPLANDMKVGSEAQGTHLKKPSSGATPPFIWSGASSTRVSLEPDSTVEIPMHVCIFSAGIYDLSNYEVHWSLESSESDSSARDLRSSSGTSRGHPFYLTTLQTTR</sequence>
<feature type="region of interest" description="Disordered" evidence="1">
    <location>
        <begin position="687"/>
        <end position="706"/>
    </location>
</feature>
<dbReference type="InterPro" id="IPR011990">
    <property type="entry name" value="TPR-like_helical_dom_sf"/>
</dbReference>
<feature type="region of interest" description="Disordered" evidence="1">
    <location>
        <begin position="1462"/>
        <end position="1490"/>
    </location>
</feature>
<comment type="caution">
    <text evidence="5">The sequence shown here is derived from an EMBL/GenBank/DDBJ whole genome shotgun (WGS) entry which is preliminary data.</text>
</comment>
<feature type="domain" description="TPPC8 C-terminal Ig-like" evidence="2">
    <location>
        <begin position="1329"/>
        <end position="1454"/>
    </location>
</feature>
<dbReference type="Pfam" id="PF12739">
    <property type="entry name" value="TRAPPC-Trs85"/>
    <property type="match status" value="1"/>
</dbReference>
<dbReference type="EMBL" id="NMUH01000129">
    <property type="protein sequence ID" value="MQL72415.1"/>
    <property type="molecule type" value="Genomic_DNA"/>
</dbReference>
<keyword evidence="6" id="KW-1185">Reference proteome</keyword>
<feature type="domain" description="TPPC8 first Ig-like" evidence="4">
    <location>
        <begin position="608"/>
        <end position="757"/>
    </location>
</feature>
<dbReference type="Pfam" id="PF24544">
    <property type="entry name" value="Ig_TPPC8_2nd"/>
    <property type="match status" value="1"/>
</dbReference>
<gene>
    <name evidence="5" type="ORF">Taro_004755</name>
</gene>
<dbReference type="PANTHER" id="PTHR12975:SF6">
    <property type="entry name" value="TRAFFICKING PROTEIN PARTICLE COMPLEX SUBUNIT 8"/>
    <property type="match status" value="1"/>
</dbReference>
<reference evidence="5" key="1">
    <citation type="submission" date="2017-07" db="EMBL/GenBank/DDBJ databases">
        <title>Taro Niue Genome Assembly and Annotation.</title>
        <authorList>
            <person name="Atibalentja N."/>
            <person name="Keating K."/>
            <person name="Fields C.J."/>
        </authorList>
    </citation>
    <scope>NUCLEOTIDE SEQUENCE</scope>
    <source>
        <strain evidence="5">Niue_2</strain>
        <tissue evidence="5">Leaf</tissue>
    </source>
</reference>
<dbReference type="OrthoDB" id="437922at2759"/>
<dbReference type="GO" id="GO:1990072">
    <property type="term" value="C:TRAPPIII protein complex"/>
    <property type="evidence" value="ECO:0007669"/>
    <property type="project" value="TreeGrafter"/>
</dbReference>
<feature type="domain" description="TPPC8 second Ig-like" evidence="3">
    <location>
        <begin position="839"/>
        <end position="963"/>
    </location>
</feature>
<evidence type="ECO:0000313" key="5">
    <source>
        <dbReference type="EMBL" id="MQL72415.1"/>
    </source>
</evidence>
<protein>
    <recommendedName>
        <fullName evidence="7">Trafficking protein particle complex subunit 8</fullName>
    </recommendedName>
</protein>
<dbReference type="InterPro" id="IPR058541">
    <property type="entry name" value="Ig_TPPC8_1st"/>
</dbReference>
<dbReference type="InterPro" id="IPR058538">
    <property type="entry name" value="Ig_TPPC8_2nd"/>
</dbReference>
<evidence type="ECO:0000259" key="4">
    <source>
        <dbReference type="Pfam" id="PF24545"/>
    </source>
</evidence>
<dbReference type="SUPFAM" id="SSF48452">
    <property type="entry name" value="TPR-like"/>
    <property type="match status" value="1"/>
</dbReference>
<dbReference type="Proteomes" id="UP000652761">
    <property type="component" value="Unassembled WGS sequence"/>
</dbReference>
<name>A0A843TMY1_COLES</name>
<dbReference type="Pfam" id="PF24545">
    <property type="entry name" value="Ig_TPPC8_1st"/>
    <property type="match status" value="1"/>
</dbReference>
<dbReference type="Gene3D" id="1.25.40.10">
    <property type="entry name" value="Tetratricopeptide repeat domain"/>
    <property type="match status" value="1"/>
</dbReference>
<evidence type="ECO:0000313" key="6">
    <source>
        <dbReference type="Proteomes" id="UP000652761"/>
    </source>
</evidence>
<organism evidence="5 6">
    <name type="scientific">Colocasia esculenta</name>
    <name type="common">Wild taro</name>
    <name type="synonym">Arum esculentum</name>
    <dbReference type="NCBI Taxonomy" id="4460"/>
    <lineage>
        <taxon>Eukaryota</taxon>
        <taxon>Viridiplantae</taxon>
        <taxon>Streptophyta</taxon>
        <taxon>Embryophyta</taxon>
        <taxon>Tracheophyta</taxon>
        <taxon>Spermatophyta</taxon>
        <taxon>Magnoliopsida</taxon>
        <taxon>Liliopsida</taxon>
        <taxon>Araceae</taxon>
        <taxon>Aroideae</taxon>
        <taxon>Colocasieae</taxon>
        <taxon>Colocasia</taxon>
    </lineage>
</organism>
<dbReference type="PANTHER" id="PTHR12975">
    <property type="entry name" value="TRANSPORT PROTEIN TRAPP"/>
    <property type="match status" value="1"/>
</dbReference>
<accession>A0A843TMY1</accession>
<dbReference type="InterPro" id="IPR024420">
    <property type="entry name" value="TRAPP_III_complex_Trs85"/>
</dbReference>
<evidence type="ECO:0000256" key="1">
    <source>
        <dbReference type="SAM" id="MobiDB-lite"/>
    </source>
</evidence>